<evidence type="ECO:0000313" key="1">
    <source>
        <dbReference type="EMBL" id="BDV33589.1"/>
    </source>
</evidence>
<dbReference type="Proteomes" id="UP001317629">
    <property type="component" value="Chromosome"/>
</dbReference>
<keyword evidence="2" id="KW-1185">Reference proteome</keyword>
<accession>A0ABM8E6X3</accession>
<dbReference type="EMBL" id="AP027142">
    <property type="protein sequence ID" value="BDV33589.1"/>
    <property type="molecule type" value="Genomic_DNA"/>
</dbReference>
<dbReference type="RefSeq" id="WP_281931079.1">
    <property type="nucleotide sequence ID" value="NZ_AP027142.1"/>
</dbReference>
<protein>
    <submittedName>
        <fullName evidence="1">Uncharacterized protein</fullName>
    </submittedName>
</protein>
<name>A0ABM8E6X3_9HYPH</name>
<sequence length="50" mass="5634">MEDFENEETAQGVVSKPAPFALRGWGIGVIGKGKSNHMRVEPWQFLLFND</sequence>
<proteinExistence type="predicted"/>
<evidence type="ECO:0000313" key="2">
    <source>
        <dbReference type="Proteomes" id="UP001317629"/>
    </source>
</evidence>
<organism evidence="1 2">
    <name type="scientific">Methylocystis iwaonis</name>
    <dbReference type="NCBI Taxonomy" id="2885079"/>
    <lineage>
        <taxon>Bacteria</taxon>
        <taxon>Pseudomonadati</taxon>
        <taxon>Pseudomonadota</taxon>
        <taxon>Alphaproteobacteria</taxon>
        <taxon>Hyphomicrobiales</taxon>
        <taxon>Methylocystaceae</taxon>
        <taxon>Methylocystis</taxon>
    </lineage>
</organism>
<gene>
    <name evidence="1" type="ORF">SS37A_11180</name>
</gene>
<reference evidence="1 2" key="1">
    <citation type="journal article" date="2023" name="Int. J. Syst. Evol. Microbiol.">
        <title>Methylocystis iwaonis sp. nov., a type II methane-oxidizing bacterium from surface soil of a rice paddy field in Japan, and emended description of the genus Methylocystis (ex Whittenbury et al. 1970) Bowman et al. 1993.</title>
        <authorList>
            <person name="Kaise H."/>
            <person name="Sawadogo J.B."/>
            <person name="Alam M.S."/>
            <person name="Ueno C."/>
            <person name="Dianou D."/>
            <person name="Shinjo R."/>
            <person name="Asakawa S."/>
        </authorList>
    </citation>
    <scope>NUCLEOTIDE SEQUENCE [LARGE SCALE GENOMIC DNA]</scope>
    <source>
        <strain evidence="1 2">SS37A-Re</strain>
    </source>
</reference>